<feature type="region of interest" description="Disordered" evidence="3">
    <location>
        <begin position="189"/>
        <end position="213"/>
    </location>
</feature>
<dbReference type="CDD" id="cd03468">
    <property type="entry name" value="PolY_like"/>
    <property type="match status" value="1"/>
</dbReference>
<proteinExistence type="inferred from homology"/>
<feature type="domain" description="UmuC" evidence="4">
    <location>
        <begin position="34"/>
        <end position="97"/>
    </location>
</feature>
<dbReference type="EMBL" id="SRKY01000004">
    <property type="protein sequence ID" value="THH35261.1"/>
    <property type="molecule type" value="Genomic_DNA"/>
</dbReference>
<reference evidence="5 6" key="1">
    <citation type="submission" date="2019-04" db="EMBL/GenBank/DDBJ databases">
        <title>Shimia ponticola sp. nov., isolated from seawater.</title>
        <authorList>
            <person name="Kim Y.-O."/>
            <person name="Yoon J.-H."/>
        </authorList>
    </citation>
    <scope>NUCLEOTIDE SEQUENCE [LARGE SCALE GENOMIC DNA]</scope>
    <source>
        <strain evidence="5 6">MYP11</strain>
    </source>
</reference>
<keyword evidence="6" id="KW-1185">Reference proteome</keyword>
<comment type="similarity">
    <text evidence="1">Belongs to the DNA polymerase type-Y family.</text>
</comment>
<dbReference type="AlphaFoldDB" id="A0A4S4NBB1"/>
<dbReference type="PANTHER" id="PTHR35369">
    <property type="entry name" value="BLR3025 PROTEIN-RELATED"/>
    <property type="match status" value="1"/>
</dbReference>
<dbReference type="OrthoDB" id="9788640at2"/>
<keyword evidence="2" id="KW-0227">DNA damage</keyword>
<dbReference type="SUPFAM" id="SSF56672">
    <property type="entry name" value="DNA/RNA polymerases"/>
    <property type="match status" value="1"/>
</dbReference>
<dbReference type="Gene3D" id="3.40.1170.60">
    <property type="match status" value="1"/>
</dbReference>
<comment type="caution">
    <text evidence="5">The sequence shown here is derived from an EMBL/GenBank/DDBJ whole genome shotgun (WGS) entry which is preliminary data.</text>
</comment>
<name>A0A4S4NBB1_9RHOB</name>
<sequence length="565" mass="61325">MPPADTQKAPAKPPAKRRILSLWFPRLGADRVVRQDPQLAGEPLAIVDTIGNAQVISSLSIEAQHKGLYPGQPVRDAHAMCDRLITRARAPLAEARFLAVLRRWAGKFSPWVAEEGQAGLVVDLTGCAHLFGGEAPLMQVVQQDCHDMGLAVQMGLADTRGAAWALARYAGKDAALPRNGDAIDQEARATRSRAGKRHWTRGGAAPEMPVDGPAPGLRIAPPGRTYAALAPLPIAALRLEADTTAQLARLGLRQVGDLVGQPRAALARRFGRGLVYRMDQALGSAPEPVSPAKPADHFATRLTLPDPIGLAEDMLAGIDRLLPPLCARLDAKSRAIRRLRLEAHRTDHGVEAIEIALARPSTDPPHIRPLLELKLDQIDAGFGIDMLRLEALQTEPVYQTRAVGHLDAGKAVADRLAKTTLLDDLLGRLGARVGMEAITRLHPASSHIPEKTSKVMAAAWSKPHDGAWPAPPGPRPVLLWPPEIVQAPETPALPATFRWRGRTHQLVRGSGPERIAPEWWLDAPEWRTGTRDYWRVTVESGEELWLYFAHGGALSAGWFCQGMFA</sequence>
<dbReference type="RefSeq" id="WP_136463994.1">
    <property type="nucleotide sequence ID" value="NZ_SRKY01000004.1"/>
</dbReference>
<dbReference type="GO" id="GO:0006281">
    <property type="term" value="P:DNA repair"/>
    <property type="evidence" value="ECO:0007669"/>
    <property type="project" value="InterPro"/>
</dbReference>
<evidence type="ECO:0000259" key="4">
    <source>
        <dbReference type="PROSITE" id="PS50173"/>
    </source>
</evidence>
<dbReference type="PANTHER" id="PTHR35369:SF2">
    <property type="entry name" value="BLR3025 PROTEIN"/>
    <property type="match status" value="1"/>
</dbReference>
<dbReference type="Pfam" id="PF00817">
    <property type="entry name" value="IMS"/>
    <property type="match status" value="1"/>
</dbReference>
<feature type="compositionally biased region" description="Basic residues" evidence="3">
    <location>
        <begin position="190"/>
        <end position="200"/>
    </location>
</feature>
<protein>
    <submittedName>
        <fullName evidence="5">DNA polymerase Y family protein</fullName>
    </submittedName>
</protein>
<evidence type="ECO:0000313" key="6">
    <source>
        <dbReference type="Proteomes" id="UP000306602"/>
    </source>
</evidence>
<dbReference type="InterPro" id="IPR043502">
    <property type="entry name" value="DNA/RNA_pol_sf"/>
</dbReference>
<organism evidence="5 6">
    <name type="scientific">Aliishimia ponticola</name>
    <dbReference type="NCBI Taxonomy" id="2499833"/>
    <lineage>
        <taxon>Bacteria</taxon>
        <taxon>Pseudomonadati</taxon>
        <taxon>Pseudomonadota</taxon>
        <taxon>Alphaproteobacteria</taxon>
        <taxon>Rhodobacterales</taxon>
        <taxon>Paracoccaceae</taxon>
        <taxon>Aliishimia</taxon>
    </lineage>
</organism>
<evidence type="ECO:0000256" key="2">
    <source>
        <dbReference type="ARBA" id="ARBA00022763"/>
    </source>
</evidence>
<dbReference type="InterPro" id="IPR001126">
    <property type="entry name" value="UmuC"/>
</dbReference>
<dbReference type="Proteomes" id="UP000306602">
    <property type="component" value="Unassembled WGS sequence"/>
</dbReference>
<evidence type="ECO:0000313" key="5">
    <source>
        <dbReference type="EMBL" id="THH35261.1"/>
    </source>
</evidence>
<accession>A0A4S4NBB1</accession>
<evidence type="ECO:0000256" key="3">
    <source>
        <dbReference type="SAM" id="MobiDB-lite"/>
    </source>
</evidence>
<gene>
    <name evidence="5" type="ORF">E4Z66_15680</name>
</gene>
<dbReference type="Gene3D" id="3.30.70.270">
    <property type="match status" value="1"/>
</dbReference>
<dbReference type="InterPro" id="IPR043128">
    <property type="entry name" value="Rev_trsase/Diguanyl_cyclase"/>
</dbReference>
<dbReference type="InterPro" id="IPR050356">
    <property type="entry name" value="SulA_CellDiv_inhibitor"/>
</dbReference>
<evidence type="ECO:0000256" key="1">
    <source>
        <dbReference type="ARBA" id="ARBA00010945"/>
    </source>
</evidence>
<dbReference type="PROSITE" id="PS50173">
    <property type="entry name" value="UMUC"/>
    <property type="match status" value="1"/>
</dbReference>